<dbReference type="Pfam" id="PF00521">
    <property type="entry name" value="DNA_topoisoIV"/>
    <property type="match status" value="1"/>
</dbReference>
<protein>
    <recommendedName>
        <fullName evidence="3">DNA topoisomerase (ATP-hydrolyzing)</fullName>
        <ecNumber evidence="3">5.6.2.2</ecNumber>
    </recommendedName>
</protein>
<dbReference type="GO" id="GO:0005524">
    <property type="term" value="F:ATP binding"/>
    <property type="evidence" value="ECO:0007669"/>
    <property type="project" value="InterPro"/>
</dbReference>
<dbReference type="PANTHER" id="PTHR43493:SF5">
    <property type="entry name" value="DNA GYRASE SUBUNIT A, CHLOROPLASTIC_MITOCHONDRIAL"/>
    <property type="match status" value="1"/>
</dbReference>
<dbReference type="CDD" id="cd00187">
    <property type="entry name" value="TOP4c"/>
    <property type="match status" value="1"/>
</dbReference>
<dbReference type="InterPro" id="IPR035516">
    <property type="entry name" value="Gyrase/topoIV_suA_C"/>
</dbReference>
<dbReference type="Proteomes" id="UP000287171">
    <property type="component" value="Unassembled WGS sequence"/>
</dbReference>
<dbReference type="EC" id="5.6.2.2" evidence="3"/>
<accession>A0A402BAM1</accession>
<proteinExistence type="inferred from homology"/>
<keyword evidence="5 7" id="KW-0238">DNA-binding</keyword>
<sequence>MARNTTETDSSGTGIIREDFSVIMSQAFATYGLSVVTDRALPDARDGLKPVQRRILAGMLNARYLSSRPTVKSAEVVGLILGNYHPHGDTSVYDAAARMSQPFTLRYPLIEGQGNMGSEDGDDPAAYRYTEMRLSPMAEALMADIERETVPLHPTYKQDPRVLEPDYLPGRIPPIVNASSGIAVGLSTNIPPHNMGEVMRACIALLDRPDMTVEQIMGYIQGPDFPQGGRVVGIEGIKDYFTTGKGRIIVRADVRLEETPRSRSLVVTQIPPIGRDKVKASIVKAINARKLEGLMPEMRDESDTEKGTRIVLELRKDAEAGQTLMQLFKETDLQIAQSFQMVFLFGEPMQPGRQPKQVGVLELLNYWNEHQIDVMTRRANYDLRKAQERLHVVDGLVIGSANAEQIVKIFQQAEDRATARKQVEERYQLTAIQSDVIASMTLSQVTRLDANKYAKEREDLLLRIQELEYLLGDRKVLIAALKKEMQQLIKQFGDERRTVIDAEGNVLTPIETVESLHEREPIMIGLTRAQTLKALPVDTYKPRGKNAAIATYTPVRGDEQLRQLLPATTQDYLLCICSSGRVCQIATHRIPVMTRSSKGEALSELLRLEPGEDVVTILPVDAYDEDRYLVLFSTLGKVKKSPLSEYKAADVDGIQDMKLSDGDSVATALVSYGRGEYFVTTDTALTLRFSDEQLRSQGRGGQGVAAISLSKGGQVVSASYLDSEPAIEADQDIFSITSLLVLTEGGWTKKVPVSQFVPKARATNGAPTTELSESDHVVQTLLVHEDDTLLIIANNGKNDQAIIHKAADIKTFPRTHKGEQNIPGQAVTAIKL</sequence>
<dbReference type="EMBL" id="BIFT01000001">
    <property type="protein sequence ID" value="GCE28379.1"/>
    <property type="molecule type" value="Genomic_DNA"/>
</dbReference>
<dbReference type="PROSITE" id="PS52040">
    <property type="entry name" value="TOPO_IIA"/>
    <property type="match status" value="1"/>
</dbReference>
<feature type="coiled-coil region" evidence="8">
    <location>
        <begin position="450"/>
        <end position="498"/>
    </location>
</feature>
<reference evidence="11" key="1">
    <citation type="submission" date="2018-12" db="EMBL/GenBank/DDBJ databases">
        <title>Tengunoibacter tsumagoiensis gen. nov., sp. nov., Dictyobacter kobayashii sp. nov., D. alpinus sp. nov., and D. joshuensis sp. nov. and description of Dictyobacteraceae fam. nov. within the order Ktedonobacterales isolated from Tengu-no-mugimeshi.</title>
        <authorList>
            <person name="Wang C.M."/>
            <person name="Zheng Y."/>
            <person name="Sakai Y."/>
            <person name="Toyoda A."/>
            <person name="Minakuchi Y."/>
            <person name="Abe K."/>
            <person name="Yokota A."/>
            <person name="Yabe S."/>
        </authorList>
    </citation>
    <scope>NUCLEOTIDE SEQUENCE [LARGE SCALE GENOMIC DNA]</scope>
    <source>
        <strain evidence="11">Uno16</strain>
    </source>
</reference>
<dbReference type="SUPFAM" id="SSF101904">
    <property type="entry name" value="GyrA/ParC C-terminal domain-like"/>
    <property type="match status" value="1"/>
</dbReference>
<keyword evidence="6 7" id="KW-0413">Isomerase</keyword>
<name>A0A402BAM1_9CHLR</name>
<gene>
    <name evidence="10" type="primary">gyrA_2</name>
    <name evidence="10" type="ORF">KDA_38630</name>
</gene>
<evidence type="ECO:0000256" key="4">
    <source>
        <dbReference type="ARBA" id="ARBA00023029"/>
    </source>
</evidence>
<feature type="domain" description="Topo IIA-type catalytic" evidence="9">
    <location>
        <begin position="41"/>
        <end position="512"/>
    </location>
</feature>
<evidence type="ECO:0000256" key="5">
    <source>
        <dbReference type="ARBA" id="ARBA00023125"/>
    </source>
</evidence>
<feature type="active site" description="O-(5'-phospho-DNA)-tyrosine intermediate" evidence="7">
    <location>
        <position position="129"/>
    </location>
</feature>
<evidence type="ECO:0000256" key="8">
    <source>
        <dbReference type="SAM" id="Coils"/>
    </source>
</evidence>
<dbReference type="RefSeq" id="WP_126628602.1">
    <property type="nucleotide sequence ID" value="NZ_BIFT01000001.1"/>
</dbReference>
<evidence type="ECO:0000256" key="2">
    <source>
        <dbReference type="ARBA" id="ARBA00008263"/>
    </source>
</evidence>
<evidence type="ECO:0000256" key="3">
    <source>
        <dbReference type="ARBA" id="ARBA00012895"/>
    </source>
</evidence>
<dbReference type="Gene3D" id="1.10.268.10">
    <property type="entry name" value="Topoisomerase, domain 3"/>
    <property type="match status" value="1"/>
</dbReference>
<dbReference type="AlphaFoldDB" id="A0A402BAM1"/>
<keyword evidence="4 7" id="KW-0799">Topoisomerase</keyword>
<dbReference type="OrthoDB" id="9806486at2"/>
<evidence type="ECO:0000313" key="11">
    <source>
        <dbReference type="Proteomes" id="UP000287171"/>
    </source>
</evidence>
<dbReference type="InterPro" id="IPR050220">
    <property type="entry name" value="Type_II_DNA_Topoisomerases"/>
</dbReference>
<dbReference type="InterPro" id="IPR002205">
    <property type="entry name" value="Topo_IIA_dom_A"/>
</dbReference>
<dbReference type="SUPFAM" id="SSF56719">
    <property type="entry name" value="Type II DNA topoisomerase"/>
    <property type="match status" value="1"/>
</dbReference>
<dbReference type="Gene3D" id="2.120.10.90">
    <property type="entry name" value="DNA gyrase/topoisomerase IV, subunit A, C-terminal"/>
    <property type="match status" value="1"/>
</dbReference>
<evidence type="ECO:0000313" key="10">
    <source>
        <dbReference type="EMBL" id="GCE28379.1"/>
    </source>
</evidence>
<dbReference type="Gene3D" id="3.30.1360.40">
    <property type="match status" value="1"/>
</dbReference>
<comment type="catalytic activity">
    <reaction evidence="1 7">
        <text>ATP-dependent breakage, passage and rejoining of double-stranded DNA.</text>
        <dbReference type="EC" id="5.6.2.2"/>
    </reaction>
</comment>
<dbReference type="InterPro" id="IPR013758">
    <property type="entry name" value="Topo_IIA_A/C_ab"/>
</dbReference>
<dbReference type="InterPro" id="IPR006691">
    <property type="entry name" value="GyrA/parC_rep"/>
</dbReference>
<comment type="caution">
    <text evidence="10">The sequence shown here is derived from an EMBL/GenBank/DDBJ whole genome shotgun (WGS) entry which is preliminary data.</text>
</comment>
<dbReference type="GO" id="GO:0006265">
    <property type="term" value="P:DNA topological change"/>
    <property type="evidence" value="ECO:0007669"/>
    <property type="project" value="UniProtKB-UniRule"/>
</dbReference>
<comment type="similarity">
    <text evidence="2">Belongs to the type II topoisomerase GyrA/ParC subunit family.</text>
</comment>
<dbReference type="GO" id="GO:0003677">
    <property type="term" value="F:DNA binding"/>
    <property type="evidence" value="ECO:0007669"/>
    <property type="project" value="UniProtKB-UniRule"/>
</dbReference>
<evidence type="ECO:0000259" key="9">
    <source>
        <dbReference type="PROSITE" id="PS52040"/>
    </source>
</evidence>
<evidence type="ECO:0000256" key="1">
    <source>
        <dbReference type="ARBA" id="ARBA00000185"/>
    </source>
</evidence>
<dbReference type="SMART" id="SM00434">
    <property type="entry name" value="TOP4c"/>
    <property type="match status" value="1"/>
</dbReference>
<dbReference type="InterPro" id="IPR013760">
    <property type="entry name" value="Topo_IIA-like_dom_sf"/>
</dbReference>
<dbReference type="GO" id="GO:0034335">
    <property type="term" value="F:DNA negative supercoiling activity"/>
    <property type="evidence" value="ECO:0007669"/>
    <property type="project" value="UniProtKB-ARBA"/>
</dbReference>
<dbReference type="PANTHER" id="PTHR43493">
    <property type="entry name" value="DNA GYRASE/TOPOISOMERASE SUBUNIT A"/>
    <property type="match status" value="1"/>
</dbReference>
<evidence type="ECO:0000256" key="7">
    <source>
        <dbReference type="PROSITE-ProRule" id="PRU01384"/>
    </source>
</evidence>
<evidence type="ECO:0000256" key="6">
    <source>
        <dbReference type="ARBA" id="ARBA00023235"/>
    </source>
</evidence>
<dbReference type="InterPro" id="IPR013757">
    <property type="entry name" value="Topo_IIA_A_a_sf"/>
</dbReference>
<organism evidence="10 11">
    <name type="scientific">Dictyobacter alpinus</name>
    <dbReference type="NCBI Taxonomy" id="2014873"/>
    <lineage>
        <taxon>Bacteria</taxon>
        <taxon>Bacillati</taxon>
        <taxon>Chloroflexota</taxon>
        <taxon>Ktedonobacteria</taxon>
        <taxon>Ktedonobacterales</taxon>
        <taxon>Dictyobacteraceae</taxon>
        <taxon>Dictyobacter</taxon>
    </lineage>
</organism>
<keyword evidence="11" id="KW-1185">Reference proteome</keyword>
<dbReference type="GO" id="GO:0009330">
    <property type="term" value="C:DNA topoisomerase type II (double strand cut, ATP-hydrolyzing) complex"/>
    <property type="evidence" value="ECO:0007669"/>
    <property type="project" value="TreeGrafter"/>
</dbReference>
<dbReference type="Gene3D" id="3.90.199.10">
    <property type="entry name" value="Topoisomerase II, domain 5"/>
    <property type="match status" value="1"/>
</dbReference>
<keyword evidence="8" id="KW-0175">Coiled coil</keyword>
<dbReference type="Pfam" id="PF03989">
    <property type="entry name" value="DNA_gyraseA_C"/>
    <property type="match status" value="4"/>
</dbReference>